<dbReference type="PANTHER" id="PTHR31286:SF168">
    <property type="entry name" value="DUF4283 DOMAIN-CONTAINING PROTEIN"/>
    <property type="match status" value="1"/>
</dbReference>
<organism evidence="2 3">
    <name type="scientific">Cuscuta campestris</name>
    <dbReference type="NCBI Taxonomy" id="132261"/>
    <lineage>
        <taxon>Eukaryota</taxon>
        <taxon>Viridiplantae</taxon>
        <taxon>Streptophyta</taxon>
        <taxon>Embryophyta</taxon>
        <taxon>Tracheophyta</taxon>
        <taxon>Spermatophyta</taxon>
        <taxon>Magnoliopsida</taxon>
        <taxon>eudicotyledons</taxon>
        <taxon>Gunneridae</taxon>
        <taxon>Pentapetalae</taxon>
        <taxon>asterids</taxon>
        <taxon>lamiids</taxon>
        <taxon>Solanales</taxon>
        <taxon>Convolvulaceae</taxon>
        <taxon>Cuscuteae</taxon>
        <taxon>Cuscuta</taxon>
        <taxon>Cuscuta subgen. Grammica</taxon>
        <taxon>Cuscuta sect. Cleistogrammica</taxon>
    </lineage>
</organism>
<evidence type="ECO:0000256" key="1">
    <source>
        <dbReference type="SAM" id="MobiDB-lite"/>
    </source>
</evidence>
<name>A0A484KYX5_9ASTE</name>
<evidence type="ECO:0000313" key="3">
    <source>
        <dbReference type="Proteomes" id="UP000595140"/>
    </source>
</evidence>
<dbReference type="EMBL" id="OOIL02000813">
    <property type="protein sequence ID" value="VFQ69644.1"/>
    <property type="molecule type" value="Genomic_DNA"/>
</dbReference>
<accession>A0A484KYX5</accession>
<gene>
    <name evidence="2" type="ORF">CCAM_LOCUS11420</name>
</gene>
<feature type="region of interest" description="Disordered" evidence="1">
    <location>
        <begin position="1"/>
        <end position="88"/>
    </location>
</feature>
<keyword evidence="3" id="KW-1185">Reference proteome</keyword>
<dbReference type="PANTHER" id="PTHR31286">
    <property type="entry name" value="GLYCINE-RICH CELL WALL STRUCTURAL PROTEIN 1.8-LIKE"/>
    <property type="match status" value="1"/>
</dbReference>
<feature type="region of interest" description="Disordered" evidence="1">
    <location>
        <begin position="347"/>
        <end position="434"/>
    </location>
</feature>
<dbReference type="InterPro" id="IPR040256">
    <property type="entry name" value="At4g02000-like"/>
</dbReference>
<dbReference type="OrthoDB" id="1939300at2759"/>
<feature type="compositionally biased region" description="Polar residues" evidence="1">
    <location>
        <begin position="43"/>
        <end position="54"/>
    </location>
</feature>
<dbReference type="AlphaFoldDB" id="A0A484KYX5"/>
<sequence>MGSSKGQSAKKPSKKKKSKGDEALKPPVSGAAEVSEEEFDEAQASSSTSKTSPPHGNGITGDVTVGEDVPNSPQLLEDMPEPDSAKPKSVTFADLFKGNRDPEQGMILKQYEVGEGVLDIPDEMIKPIEDIWGYCLVWCFTGRFPGLKAVDAIVQSWNVPCRIIPHCKGWVVLKFENDKDRYELLRKDISKAYGKEFRLKIPSHGFVFDFAEFTTLPVWVQLHNVPMQMWSDGCIGMLASKVGKPLRTNLVTKQLGKVGFCRALVGFSKEPVTKFKVACMGKKYTQVVEFEEEPKYYFHCKTWNHGPFSCRSLELKKLKEQIDLNKAGAHTVKDTVLQAEGVQNTDKPNEWVTKGRQNKGFTEPPDGHITSPSYTTKDNAPRGGKGVLTLVPNTLGKKPGTADGVGRKKSDVGEALVGKKAGHKKGRKGSDPPP</sequence>
<reference evidence="2 3" key="1">
    <citation type="submission" date="2018-04" db="EMBL/GenBank/DDBJ databases">
        <authorList>
            <person name="Vogel A."/>
        </authorList>
    </citation>
    <scope>NUCLEOTIDE SEQUENCE [LARGE SCALE GENOMIC DNA]</scope>
</reference>
<protein>
    <submittedName>
        <fullName evidence="2">Uncharacterized protein</fullName>
    </submittedName>
</protein>
<evidence type="ECO:0000313" key="2">
    <source>
        <dbReference type="EMBL" id="VFQ69644.1"/>
    </source>
</evidence>
<proteinExistence type="predicted"/>
<feature type="compositionally biased region" description="Low complexity" evidence="1">
    <location>
        <begin position="1"/>
        <end position="10"/>
    </location>
</feature>
<dbReference type="Proteomes" id="UP000595140">
    <property type="component" value="Unassembled WGS sequence"/>
</dbReference>